<evidence type="ECO:0000313" key="6">
    <source>
        <dbReference type="EMBL" id="MBB6069971.1"/>
    </source>
</evidence>
<dbReference type="GO" id="GO:0004356">
    <property type="term" value="F:glutamine synthetase activity"/>
    <property type="evidence" value="ECO:0007669"/>
    <property type="project" value="UniProtKB-EC"/>
</dbReference>
<dbReference type="InterPro" id="IPR027303">
    <property type="entry name" value="Gln_synth_gly_rich_site"/>
</dbReference>
<dbReference type="Gene3D" id="1.20.120.1560">
    <property type="match status" value="1"/>
</dbReference>
<dbReference type="Pfam" id="PF12437">
    <property type="entry name" value="GSIII_N"/>
    <property type="match status" value="1"/>
</dbReference>
<dbReference type="InterPro" id="IPR014746">
    <property type="entry name" value="Gln_synth/guanido_kin_cat_dom"/>
</dbReference>
<comment type="similarity">
    <text evidence="1 2">Belongs to the glutamine synthetase family.</text>
</comment>
<feature type="domain" description="GS catalytic" evidence="5">
    <location>
        <begin position="191"/>
        <end position="624"/>
    </location>
</feature>
<evidence type="ECO:0000256" key="1">
    <source>
        <dbReference type="PROSITE-ProRule" id="PRU01330"/>
    </source>
</evidence>
<name>A0A841GMG0_9BACT</name>
<keyword evidence="6" id="KW-0436">Ligase</keyword>
<dbReference type="InterPro" id="IPR040577">
    <property type="entry name" value="Gln-synt_C"/>
</dbReference>
<dbReference type="InterPro" id="IPR022147">
    <property type="entry name" value="GSIII_N"/>
</dbReference>
<evidence type="ECO:0000259" key="4">
    <source>
        <dbReference type="PROSITE" id="PS51986"/>
    </source>
</evidence>
<dbReference type="InterPro" id="IPR052725">
    <property type="entry name" value="GS_Type-3"/>
</dbReference>
<gene>
    <name evidence="6" type="ORF">HNQ61_001588</name>
</gene>
<dbReference type="RefSeq" id="WP_170039606.1">
    <property type="nucleotide sequence ID" value="NZ_JABDTL010000002.1"/>
</dbReference>
<dbReference type="InterPro" id="IPR008147">
    <property type="entry name" value="Gln_synt_N"/>
</dbReference>
<protein>
    <submittedName>
        <fullName evidence="6">Glutamine synthetase</fullName>
        <ecNumber evidence="6">6.3.1.2</ecNumber>
    </submittedName>
</protein>
<dbReference type="Pfam" id="PF00120">
    <property type="entry name" value="Gln-synt_C"/>
    <property type="match status" value="1"/>
</dbReference>
<proteinExistence type="inferred from homology"/>
<dbReference type="GO" id="GO:0006542">
    <property type="term" value="P:glutamine biosynthetic process"/>
    <property type="evidence" value="ECO:0007669"/>
    <property type="project" value="InterPro"/>
</dbReference>
<dbReference type="SUPFAM" id="SSF55931">
    <property type="entry name" value="Glutamine synthetase/guanido kinase"/>
    <property type="match status" value="1"/>
</dbReference>
<dbReference type="InterPro" id="IPR008146">
    <property type="entry name" value="Gln_synth_cat_dom"/>
</dbReference>
<dbReference type="Gene3D" id="3.30.590.10">
    <property type="entry name" value="Glutamine synthetase/guanido kinase, catalytic domain"/>
    <property type="match status" value="1"/>
</dbReference>
<evidence type="ECO:0000256" key="3">
    <source>
        <dbReference type="SAM" id="Coils"/>
    </source>
</evidence>
<dbReference type="PROSITE" id="PS51987">
    <property type="entry name" value="GS_CATALYTIC"/>
    <property type="match status" value="1"/>
</dbReference>
<reference evidence="6 7" key="1">
    <citation type="submission" date="2020-08" db="EMBL/GenBank/DDBJ databases">
        <title>Genomic Encyclopedia of Type Strains, Phase IV (KMG-IV): sequencing the most valuable type-strain genomes for metagenomic binning, comparative biology and taxonomic classification.</title>
        <authorList>
            <person name="Goeker M."/>
        </authorList>
    </citation>
    <scope>NUCLEOTIDE SEQUENCE [LARGE SCALE GENOMIC DNA]</scope>
    <source>
        <strain evidence="6 7">DSM 29007</strain>
    </source>
</reference>
<dbReference type="PROSITE" id="PS00181">
    <property type="entry name" value="GLNA_ATP"/>
    <property type="match status" value="1"/>
</dbReference>
<evidence type="ECO:0000313" key="7">
    <source>
        <dbReference type="Proteomes" id="UP000582837"/>
    </source>
</evidence>
<dbReference type="PANTHER" id="PTHR42974:SF1">
    <property type="entry name" value="TYPE-3 GLUTAMINE SYNTHETASE"/>
    <property type="match status" value="1"/>
</dbReference>
<dbReference type="SMART" id="SM01230">
    <property type="entry name" value="Gln-synt_C"/>
    <property type="match status" value="1"/>
</dbReference>
<dbReference type="Proteomes" id="UP000582837">
    <property type="component" value="Unassembled WGS sequence"/>
</dbReference>
<keyword evidence="3" id="KW-0175">Coiled coil</keyword>
<feature type="coiled-coil region" evidence="3">
    <location>
        <begin position="656"/>
        <end position="683"/>
    </location>
</feature>
<comment type="caution">
    <text evidence="6">The sequence shown here is derived from an EMBL/GenBank/DDBJ whole genome shotgun (WGS) entry which is preliminary data.</text>
</comment>
<accession>A0A841GMG0</accession>
<feature type="domain" description="GS beta-grasp" evidence="4">
    <location>
        <begin position="93"/>
        <end position="186"/>
    </location>
</feature>
<dbReference type="EC" id="6.3.1.2" evidence="6"/>
<organism evidence="6 7">
    <name type="scientific">Longimicrobium terrae</name>
    <dbReference type="NCBI Taxonomy" id="1639882"/>
    <lineage>
        <taxon>Bacteria</taxon>
        <taxon>Pseudomonadati</taxon>
        <taxon>Gemmatimonadota</taxon>
        <taxon>Longimicrobiia</taxon>
        <taxon>Longimicrobiales</taxon>
        <taxon>Longimicrobiaceae</taxon>
        <taxon>Longimicrobium</taxon>
    </lineage>
</organism>
<evidence type="ECO:0000259" key="5">
    <source>
        <dbReference type="PROSITE" id="PS51987"/>
    </source>
</evidence>
<dbReference type="PANTHER" id="PTHR42974">
    <property type="entry name" value="GLUTAMINE SYNTHETASE"/>
    <property type="match status" value="1"/>
</dbReference>
<keyword evidence="7" id="KW-1185">Reference proteome</keyword>
<evidence type="ECO:0000256" key="2">
    <source>
        <dbReference type="RuleBase" id="RU000384"/>
    </source>
</evidence>
<sequence>MPRTTARFDTLAAATGWGADSRSGSAPTGPIPMDIEGIFGSNTFGMSEMRARLPKQVYKALCRTIEGGETLDPSIADAVALAMKEWALEKGASHFTHWFQPLTGSTAEKHDSFITPNAGGGAVAEFSGKELIQGEPDASSFPSGGLRATFEARGYTAWDPTSPAFIAETPAGCYLSIPTAFLSWTGDALDTKIPLLRSMTVLAEQATRALKLFGADATGVTATCGPEQEFFLIDQEFFYRRPDLVTTGRSLFGAKPPRGQELEDHYFGSIPDRVLAFMIEVERELYRLGVPVKTRHNEVAPGQFEMAPIYENANLAADHQQLMMITLRKVARNFGMACLLHEKPFAGVNGSGKHLNWSLGTESANLLEPGDTPHANMQFLFFCTAVLRAVDRHQDLLRAAVAHAGNDHRLGANEAPPAIISVFLGDQLADVFNQLESAGEATDSKQGGLLGLGSPVLPRLPQHAGDRNRTSPFAFTGNKFEFRALGSSQSVSFPATVLNTIMAESLDEMNTALEAELARGTEFETALRSLISEEIRRVKRIVFNGDGYNQEWHDEAARRGLLNLPTTLDALELLPQDKNKALFEKYGVLSHRELESRHEVALDQYFKTVNIEGETTADIASTMILPAAVRYLNDLLAAAERAEDIGLKARGLRGTLDKVNGLVDELTDALDALVAQNAELGGEDVHSKAYHVRDNVVPAMLRVRGAADGLEKIVPDDYWPLPTYRDMLFVK</sequence>
<dbReference type="Pfam" id="PF18318">
    <property type="entry name" value="Gln-synt_C-ter"/>
    <property type="match status" value="1"/>
</dbReference>
<dbReference type="EMBL" id="JACHIA010000003">
    <property type="protein sequence ID" value="MBB6069971.1"/>
    <property type="molecule type" value="Genomic_DNA"/>
</dbReference>
<dbReference type="PROSITE" id="PS51986">
    <property type="entry name" value="GS_BETA_GRASP"/>
    <property type="match status" value="1"/>
</dbReference>
<dbReference type="AlphaFoldDB" id="A0A841GMG0"/>